<evidence type="ECO:0000256" key="1">
    <source>
        <dbReference type="ARBA" id="ARBA00004429"/>
    </source>
</evidence>
<dbReference type="InterPro" id="IPR017850">
    <property type="entry name" value="Alkaline_phosphatase_core_sf"/>
</dbReference>
<feature type="transmembrane region" description="Helical" evidence="8">
    <location>
        <begin position="67"/>
        <end position="88"/>
    </location>
</feature>
<feature type="domain" description="Sulfatase N-terminal" evidence="9">
    <location>
        <begin position="227"/>
        <end position="520"/>
    </location>
</feature>
<evidence type="ECO:0000259" key="10">
    <source>
        <dbReference type="Pfam" id="PF08019"/>
    </source>
</evidence>
<feature type="transmembrane region" description="Helical" evidence="8">
    <location>
        <begin position="37"/>
        <end position="60"/>
    </location>
</feature>
<keyword evidence="5 8" id="KW-0812">Transmembrane</keyword>
<protein>
    <submittedName>
        <fullName evidence="11">Phosphoethanolamine transferase</fullName>
        <ecNumber evidence="11">2.7.-.-</ecNumber>
    </submittedName>
</protein>
<keyword evidence="6 8" id="KW-1133">Transmembrane helix</keyword>
<dbReference type="InterPro" id="IPR012549">
    <property type="entry name" value="EptA-like_N"/>
</dbReference>
<dbReference type="Gene3D" id="3.40.720.10">
    <property type="entry name" value="Alkaline Phosphatase, subunit A"/>
    <property type="match status" value="1"/>
</dbReference>
<proteinExistence type="predicted"/>
<keyword evidence="3" id="KW-0997">Cell inner membrane</keyword>
<evidence type="ECO:0000313" key="11">
    <source>
        <dbReference type="EMBL" id="MFC5545449.1"/>
    </source>
</evidence>
<dbReference type="PANTHER" id="PTHR30443:SF0">
    <property type="entry name" value="PHOSPHOETHANOLAMINE TRANSFERASE EPTA"/>
    <property type="match status" value="1"/>
</dbReference>
<accession>A0ABW0RL49</accession>
<evidence type="ECO:0000256" key="2">
    <source>
        <dbReference type="ARBA" id="ARBA00022475"/>
    </source>
</evidence>
<dbReference type="Proteomes" id="UP001596055">
    <property type="component" value="Unassembled WGS sequence"/>
</dbReference>
<evidence type="ECO:0000256" key="4">
    <source>
        <dbReference type="ARBA" id="ARBA00022679"/>
    </source>
</evidence>
<dbReference type="SUPFAM" id="SSF53649">
    <property type="entry name" value="Alkaline phosphatase-like"/>
    <property type="match status" value="1"/>
</dbReference>
<dbReference type="EC" id="2.7.-.-" evidence="11"/>
<dbReference type="PANTHER" id="PTHR30443">
    <property type="entry name" value="INNER MEMBRANE PROTEIN"/>
    <property type="match status" value="1"/>
</dbReference>
<evidence type="ECO:0000313" key="12">
    <source>
        <dbReference type="Proteomes" id="UP001596055"/>
    </source>
</evidence>
<dbReference type="InterPro" id="IPR058130">
    <property type="entry name" value="PEA_transf_C"/>
</dbReference>
<evidence type="ECO:0000259" key="9">
    <source>
        <dbReference type="Pfam" id="PF00884"/>
    </source>
</evidence>
<feature type="transmembrane region" description="Helical" evidence="8">
    <location>
        <begin position="7"/>
        <end position="25"/>
    </location>
</feature>
<dbReference type="GO" id="GO:0016740">
    <property type="term" value="F:transferase activity"/>
    <property type="evidence" value="ECO:0007669"/>
    <property type="project" value="UniProtKB-KW"/>
</dbReference>
<dbReference type="InterPro" id="IPR000917">
    <property type="entry name" value="Sulfatase_N"/>
</dbReference>
<dbReference type="Pfam" id="PF00884">
    <property type="entry name" value="Sulfatase"/>
    <property type="match status" value="1"/>
</dbReference>
<keyword evidence="4 11" id="KW-0808">Transferase</keyword>
<dbReference type="RefSeq" id="WP_248156303.1">
    <property type="nucleotide sequence ID" value="NZ_JAKZAJ010000002.1"/>
</dbReference>
<keyword evidence="2" id="KW-1003">Cell membrane</keyword>
<sequence length="538" mass="60247">MQFKPHWLVLICAVVFTAFYNAPFYKAIEEYVGFGQPLLMVKLAFLLLLVNHLLISLFSFRFALKPFLIFLFFAAAFSSYFMNAYGTLIDKHMLQNAMETDVNEVRGLLSVSLLIHTLIFFVVPVAILYFVRIKWPPGFRKITHWLLPIVADIALVLLLALTSYDEMASTFRNHRDIKDMVVPVSSVSALVSVGNKAVAAQFPVEYQQKGLDAKVSPAASERDKPNLVVFVLGETARADHFTLNGYDRDTTPRLNALAAEPDSNLVNFPKASSCGTATAFSVPCMFSWVTRSDYDESVAKNSDNLLDIMVRAGIDASWLDNQSGCKDMCNRIPTSKPETPALCKGEYCEDLVLIDGARKVIDKNGKNDQFLVLHQLGSHGPEYYKRSKPDQKVFKPECESNELQSCDQQTIINAYDNSIRVTDDMLGQTVDMLKSLSSRYNVAMVYMSDHGESLGEHGLYLHGIPYLVAPEEQTHVPFVMWLSDGFQKANHIDMACLAKEAQKPVSQDNLFSSLLGMMNVQTKMIQPDLNLFSDCRSG</sequence>
<evidence type="ECO:0000256" key="7">
    <source>
        <dbReference type="ARBA" id="ARBA00023136"/>
    </source>
</evidence>
<reference evidence="12" key="1">
    <citation type="journal article" date="2019" name="Int. J. Syst. Evol. Microbiol.">
        <title>The Global Catalogue of Microorganisms (GCM) 10K type strain sequencing project: providing services to taxonomists for standard genome sequencing and annotation.</title>
        <authorList>
            <consortium name="The Broad Institute Genomics Platform"/>
            <consortium name="The Broad Institute Genome Sequencing Center for Infectious Disease"/>
            <person name="Wu L."/>
            <person name="Ma J."/>
        </authorList>
    </citation>
    <scope>NUCLEOTIDE SEQUENCE [LARGE SCALE GENOMIC DNA]</scope>
    <source>
        <strain evidence="12">CGMCC 4.1799</strain>
    </source>
</reference>
<name>A0ABW0RL49_9GAMM</name>
<comment type="caution">
    <text evidence="11">The sequence shown here is derived from an EMBL/GenBank/DDBJ whole genome shotgun (WGS) entry which is preliminary data.</text>
</comment>
<evidence type="ECO:0000256" key="3">
    <source>
        <dbReference type="ARBA" id="ARBA00022519"/>
    </source>
</evidence>
<keyword evidence="7 8" id="KW-0472">Membrane</keyword>
<dbReference type="NCBIfam" id="NF028537">
    <property type="entry name" value="P_eth_NH2_trans"/>
    <property type="match status" value="1"/>
</dbReference>
<evidence type="ECO:0000256" key="5">
    <source>
        <dbReference type="ARBA" id="ARBA00022692"/>
    </source>
</evidence>
<gene>
    <name evidence="11" type="ORF">ACFPQA_10310</name>
</gene>
<dbReference type="EMBL" id="JBHSNL010000001">
    <property type="protein sequence ID" value="MFC5545449.1"/>
    <property type="molecule type" value="Genomic_DNA"/>
</dbReference>
<evidence type="ECO:0000256" key="8">
    <source>
        <dbReference type="SAM" id="Phobius"/>
    </source>
</evidence>
<keyword evidence="12" id="KW-1185">Reference proteome</keyword>
<feature type="domain" description="Phosphoethanolamine transferase N-terminal" evidence="10">
    <location>
        <begin position="48"/>
        <end position="196"/>
    </location>
</feature>
<feature type="transmembrane region" description="Helical" evidence="8">
    <location>
        <begin position="108"/>
        <end position="131"/>
    </location>
</feature>
<dbReference type="CDD" id="cd16017">
    <property type="entry name" value="LptA"/>
    <property type="match status" value="1"/>
</dbReference>
<comment type="subcellular location">
    <subcellularLocation>
        <location evidence="1">Cell inner membrane</location>
        <topology evidence="1">Multi-pass membrane protein</topology>
    </subcellularLocation>
</comment>
<feature type="transmembrane region" description="Helical" evidence="8">
    <location>
        <begin position="143"/>
        <end position="164"/>
    </location>
</feature>
<dbReference type="InterPro" id="IPR040423">
    <property type="entry name" value="PEA_transferase"/>
</dbReference>
<dbReference type="Pfam" id="PF08019">
    <property type="entry name" value="EptA_B_N"/>
    <property type="match status" value="1"/>
</dbReference>
<organism evidence="11 12">
    <name type="scientific">Marinobacter koreensis</name>
    <dbReference type="NCBI Taxonomy" id="335974"/>
    <lineage>
        <taxon>Bacteria</taxon>
        <taxon>Pseudomonadati</taxon>
        <taxon>Pseudomonadota</taxon>
        <taxon>Gammaproteobacteria</taxon>
        <taxon>Pseudomonadales</taxon>
        <taxon>Marinobacteraceae</taxon>
        <taxon>Marinobacter</taxon>
    </lineage>
</organism>
<evidence type="ECO:0000256" key="6">
    <source>
        <dbReference type="ARBA" id="ARBA00022989"/>
    </source>
</evidence>